<protein>
    <recommendedName>
        <fullName evidence="3">Antitoxin Xre/MbcA/ParS-like toxin-binding domain-containing protein</fullName>
    </recommendedName>
</protein>
<evidence type="ECO:0000313" key="1">
    <source>
        <dbReference type="EMBL" id="GGH44044.1"/>
    </source>
</evidence>
<sequence>MAIAPLDAQHKRSQERAAESITNELRKRLLDLVDHGVQLTALGNPEAVAGALVDKLPVAVNPWRDVVGPCYTSGALQREINRGRGAVSKAVHELRALRLVTADHQTVYPAFQVHGGALVPGLRDVLLALREGIDDPWTWAQWLNASRPAQDDTVPRRHIDDLIDGDVDRVVAAARQTAAAWAA</sequence>
<reference evidence="1" key="1">
    <citation type="journal article" date="2014" name="Int. J. Syst. Evol. Microbiol.">
        <title>Complete genome sequence of Corynebacterium casei LMG S-19264T (=DSM 44701T), isolated from a smear-ripened cheese.</title>
        <authorList>
            <consortium name="US DOE Joint Genome Institute (JGI-PGF)"/>
            <person name="Walter F."/>
            <person name="Albersmeier A."/>
            <person name="Kalinowski J."/>
            <person name="Ruckert C."/>
        </authorList>
    </citation>
    <scope>NUCLEOTIDE SEQUENCE</scope>
    <source>
        <strain evidence="1">CGMCC 1.15794</strain>
    </source>
</reference>
<evidence type="ECO:0000313" key="2">
    <source>
        <dbReference type="Proteomes" id="UP000657592"/>
    </source>
</evidence>
<evidence type="ECO:0008006" key="3">
    <source>
        <dbReference type="Google" id="ProtNLM"/>
    </source>
</evidence>
<dbReference type="Proteomes" id="UP000657592">
    <property type="component" value="Unassembled WGS sequence"/>
</dbReference>
<comment type="caution">
    <text evidence="1">The sequence shown here is derived from an EMBL/GenBank/DDBJ whole genome shotgun (WGS) entry which is preliminary data.</text>
</comment>
<name>A0A917MNX9_9MICO</name>
<reference evidence="1" key="2">
    <citation type="submission" date="2020-09" db="EMBL/GenBank/DDBJ databases">
        <authorList>
            <person name="Sun Q."/>
            <person name="Zhou Y."/>
        </authorList>
    </citation>
    <scope>NUCLEOTIDE SEQUENCE</scope>
    <source>
        <strain evidence="1">CGMCC 1.15794</strain>
    </source>
</reference>
<dbReference type="AlphaFoldDB" id="A0A917MNX9"/>
<keyword evidence="2" id="KW-1185">Reference proteome</keyword>
<organism evidence="1 2">
    <name type="scientific">Microbacterium album</name>
    <dbReference type="NCBI Taxonomy" id="2053191"/>
    <lineage>
        <taxon>Bacteria</taxon>
        <taxon>Bacillati</taxon>
        <taxon>Actinomycetota</taxon>
        <taxon>Actinomycetes</taxon>
        <taxon>Micrococcales</taxon>
        <taxon>Microbacteriaceae</taxon>
        <taxon>Microbacterium</taxon>
    </lineage>
</organism>
<dbReference type="RefSeq" id="WP_188755980.1">
    <property type="nucleotide sequence ID" value="NZ_BMJY01000006.1"/>
</dbReference>
<dbReference type="EMBL" id="BMJY01000006">
    <property type="protein sequence ID" value="GGH44044.1"/>
    <property type="molecule type" value="Genomic_DNA"/>
</dbReference>
<gene>
    <name evidence="1" type="ORF">GCM10010921_18430</name>
</gene>
<proteinExistence type="predicted"/>
<accession>A0A917MNX9</accession>